<evidence type="ECO:0000256" key="4">
    <source>
        <dbReference type="ARBA" id="ARBA00023136"/>
    </source>
</evidence>
<reference evidence="7 8" key="1">
    <citation type="submission" date="2016-10" db="EMBL/GenBank/DDBJ databases">
        <authorList>
            <person name="Varghese N."/>
            <person name="Submissions S."/>
        </authorList>
    </citation>
    <scope>NUCLEOTIDE SEQUENCE [LARGE SCALE GENOMIC DNA]</scope>
    <source>
        <strain evidence="8">YIM D21,KCTC 23444,ACCC 10710</strain>
    </source>
</reference>
<dbReference type="GO" id="GO:0000271">
    <property type="term" value="P:polysaccharide biosynthetic process"/>
    <property type="evidence" value="ECO:0007669"/>
    <property type="project" value="InterPro"/>
</dbReference>
<accession>A0A1I2CQF5</accession>
<proteinExistence type="predicted"/>
<organism evidence="7 8">
    <name type="scientific">Roseivivax sediminis</name>
    <dbReference type="NCBI Taxonomy" id="936889"/>
    <lineage>
        <taxon>Bacteria</taxon>
        <taxon>Pseudomonadati</taxon>
        <taxon>Pseudomonadota</taxon>
        <taxon>Alphaproteobacteria</taxon>
        <taxon>Rhodobacterales</taxon>
        <taxon>Roseobacteraceae</taxon>
        <taxon>Roseivivax</taxon>
    </lineage>
</organism>
<feature type="transmembrane region" description="Helical" evidence="5">
    <location>
        <begin position="82"/>
        <end position="102"/>
    </location>
</feature>
<keyword evidence="4 5" id="KW-0472">Membrane</keyword>
<evidence type="ECO:0000256" key="1">
    <source>
        <dbReference type="ARBA" id="ARBA00004141"/>
    </source>
</evidence>
<name>A0A1I2CQF5_9RHOB</name>
<evidence type="ECO:0000256" key="3">
    <source>
        <dbReference type="ARBA" id="ARBA00022989"/>
    </source>
</evidence>
<dbReference type="NCBIfam" id="NF037976">
    <property type="entry name" value="gtrA_1"/>
    <property type="match status" value="1"/>
</dbReference>
<feature type="transmembrane region" description="Helical" evidence="5">
    <location>
        <begin position="44"/>
        <end position="61"/>
    </location>
</feature>
<evidence type="ECO:0000259" key="6">
    <source>
        <dbReference type="Pfam" id="PF04138"/>
    </source>
</evidence>
<dbReference type="Proteomes" id="UP000325289">
    <property type="component" value="Unassembled WGS sequence"/>
</dbReference>
<keyword evidence="2 5" id="KW-0812">Transmembrane</keyword>
<dbReference type="AlphaFoldDB" id="A0A1I2CQF5"/>
<feature type="transmembrane region" description="Helical" evidence="5">
    <location>
        <begin position="114"/>
        <end position="134"/>
    </location>
</feature>
<evidence type="ECO:0000313" key="8">
    <source>
        <dbReference type="Proteomes" id="UP000325289"/>
    </source>
</evidence>
<feature type="domain" description="GtrA/DPMS transmembrane" evidence="6">
    <location>
        <begin position="19"/>
        <end position="140"/>
    </location>
</feature>
<evidence type="ECO:0000256" key="5">
    <source>
        <dbReference type="SAM" id="Phobius"/>
    </source>
</evidence>
<keyword evidence="3 5" id="KW-1133">Transmembrane helix</keyword>
<keyword evidence="8" id="KW-1185">Reference proteome</keyword>
<protein>
    <submittedName>
        <fullName evidence="7">Flippase GtrA (Transmembrane translocase of bactoprenol-linked glucose)</fullName>
    </submittedName>
</protein>
<dbReference type="Pfam" id="PF04138">
    <property type="entry name" value="GtrA_DPMS_TM"/>
    <property type="match status" value="1"/>
</dbReference>
<dbReference type="InterPro" id="IPR007267">
    <property type="entry name" value="GtrA_DPMS_TM"/>
</dbReference>
<evidence type="ECO:0000313" key="7">
    <source>
        <dbReference type="EMBL" id="SFE70526.1"/>
    </source>
</evidence>
<dbReference type="OrthoDB" id="565050at2"/>
<comment type="subcellular location">
    <subcellularLocation>
        <location evidence="1">Membrane</location>
        <topology evidence="1">Multi-pass membrane protein</topology>
    </subcellularLocation>
</comment>
<sequence length="145" mass="15990">MTRSSFPQRRLRDAQPFVRYAAAAVICVATNLAAQEAVVRAAPSAPLMVSIIIGTGVGFLVKHVIDKTWTFREPYITPAAEAWRITLSGLFSVLTTVIFWGFELGFYAIWGTDFAKYAGAVLGLGIGYVVKYMLDRRMVFCEATV</sequence>
<dbReference type="EMBL" id="FOMS01000014">
    <property type="protein sequence ID" value="SFE70526.1"/>
    <property type="molecule type" value="Genomic_DNA"/>
</dbReference>
<evidence type="ECO:0000256" key="2">
    <source>
        <dbReference type="ARBA" id="ARBA00022692"/>
    </source>
</evidence>
<dbReference type="GO" id="GO:0016020">
    <property type="term" value="C:membrane"/>
    <property type="evidence" value="ECO:0007669"/>
    <property type="project" value="UniProtKB-SubCell"/>
</dbReference>
<gene>
    <name evidence="7" type="ORF">SAMN04515678_11442</name>
</gene>